<dbReference type="Proteomes" id="UP000828390">
    <property type="component" value="Unassembled WGS sequence"/>
</dbReference>
<keyword evidence="2" id="KW-1185">Reference proteome</keyword>
<sequence>MAQQSRDLKYLSLWGGGSSLHRTVHQLVTSEYCYHGLQNGLNKPCLVEDLI</sequence>
<reference evidence="1" key="1">
    <citation type="journal article" date="2019" name="bioRxiv">
        <title>The Genome of the Zebra Mussel, Dreissena polymorpha: A Resource for Invasive Species Research.</title>
        <authorList>
            <person name="McCartney M.A."/>
            <person name="Auch B."/>
            <person name="Kono T."/>
            <person name="Mallez S."/>
            <person name="Zhang Y."/>
            <person name="Obille A."/>
            <person name="Becker A."/>
            <person name="Abrahante J.E."/>
            <person name="Garbe J."/>
            <person name="Badalamenti J.P."/>
            <person name="Herman A."/>
            <person name="Mangelson H."/>
            <person name="Liachko I."/>
            <person name="Sullivan S."/>
            <person name="Sone E.D."/>
            <person name="Koren S."/>
            <person name="Silverstein K.A.T."/>
            <person name="Beckman K.B."/>
            <person name="Gohl D.M."/>
        </authorList>
    </citation>
    <scope>NUCLEOTIDE SEQUENCE</scope>
    <source>
        <strain evidence="1">Duluth1</strain>
        <tissue evidence="1">Whole animal</tissue>
    </source>
</reference>
<dbReference type="AlphaFoldDB" id="A0A9D3Z0L9"/>
<reference evidence="1" key="2">
    <citation type="submission" date="2020-11" db="EMBL/GenBank/DDBJ databases">
        <authorList>
            <person name="McCartney M.A."/>
            <person name="Auch B."/>
            <person name="Kono T."/>
            <person name="Mallez S."/>
            <person name="Becker A."/>
            <person name="Gohl D.M."/>
            <person name="Silverstein K.A.T."/>
            <person name="Koren S."/>
            <person name="Bechman K.B."/>
            <person name="Herman A."/>
            <person name="Abrahante J.E."/>
            <person name="Garbe J."/>
        </authorList>
    </citation>
    <scope>NUCLEOTIDE SEQUENCE</scope>
    <source>
        <strain evidence="1">Duluth1</strain>
        <tissue evidence="1">Whole animal</tissue>
    </source>
</reference>
<accession>A0A9D3Z0L9</accession>
<proteinExistence type="predicted"/>
<evidence type="ECO:0000313" key="2">
    <source>
        <dbReference type="Proteomes" id="UP000828390"/>
    </source>
</evidence>
<evidence type="ECO:0000313" key="1">
    <source>
        <dbReference type="EMBL" id="KAH3709717.1"/>
    </source>
</evidence>
<dbReference type="EMBL" id="JAIWYP010000014">
    <property type="protein sequence ID" value="KAH3709717.1"/>
    <property type="molecule type" value="Genomic_DNA"/>
</dbReference>
<comment type="caution">
    <text evidence="1">The sequence shown here is derived from an EMBL/GenBank/DDBJ whole genome shotgun (WGS) entry which is preliminary data.</text>
</comment>
<organism evidence="1 2">
    <name type="scientific">Dreissena polymorpha</name>
    <name type="common">Zebra mussel</name>
    <name type="synonym">Mytilus polymorpha</name>
    <dbReference type="NCBI Taxonomy" id="45954"/>
    <lineage>
        <taxon>Eukaryota</taxon>
        <taxon>Metazoa</taxon>
        <taxon>Spiralia</taxon>
        <taxon>Lophotrochozoa</taxon>
        <taxon>Mollusca</taxon>
        <taxon>Bivalvia</taxon>
        <taxon>Autobranchia</taxon>
        <taxon>Heteroconchia</taxon>
        <taxon>Euheterodonta</taxon>
        <taxon>Imparidentia</taxon>
        <taxon>Neoheterodontei</taxon>
        <taxon>Myida</taxon>
        <taxon>Dreissenoidea</taxon>
        <taxon>Dreissenidae</taxon>
        <taxon>Dreissena</taxon>
    </lineage>
</organism>
<protein>
    <submittedName>
        <fullName evidence="1">Uncharacterized protein</fullName>
    </submittedName>
</protein>
<name>A0A9D3Z0L9_DREPO</name>
<gene>
    <name evidence="1" type="ORF">DPMN_069180</name>
</gene>